<evidence type="ECO:0000313" key="2">
    <source>
        <dbReference type="EMBL" id="EUC53828.1"/>
    </source>
</evidence>
<feature type="region of interest" description="Disordered" evidence="1">
    <location>
        <begin position="1"/>
        <end position="159"/>
    </location>
</feature>
<organism evidence="2 3">
    <name type="scientific">Rhizoctonia solani AG-3 Rhs1AP</name>
    <dbReference type="NCBI Taxonomy" id="1086054"/>
    <lineage>
        <taxon>Eukaryota</taxon>
        <taxon>Fungi</taxon>
        <taxon>Dikarya</taxon>
        <taxon>Basidiomycota</taxon>
        <taxon>Agaricomycotina</taxon>
        <taxon>Agaricomycetes</taxon>
        <taxon>Cantharellales</taxon>
        <taxon>Ceratobasidiaceae</taxon>
        <taxon>Rhizoctonia</taxon>
    </lineage>
</organism>
<evidence type="ECO:0000256" key="1">
    <source>
        <dbReference type="SAM" id="MobiDB-lite"/>
    </source>
</evidence>
<dbReference type="EMBL" id="JATN01000322">
    <property type="protein sequence ID" value="EUC53828.1"/>
    <property type="molecule type" value="Genomic_DNA"/>
</dbReference>
<feature type="compositionally biased region" description="Basic residues" evidence="1">
    <location>
        <begin position="1"/>
        <end position="11"/>
    </location>
</feature>
<proteinExistence type="predicted"/>
<feature type="compositionally biased region" description="Polar residues" evidence="1">
    <location>
        <begin position="99"/>
        <end position="112"/>
    </location>
</feature>
<feature type="compositionally biased region" description="Acidic residues" evidence="1">
    <location>
        <begin position="116"/>
        <end position="133"/>
    </location>
</feature>
<dbReference type="AlphaFoldDB" id="X8IUL4"/>
<reference evidence="3" key="1">
    <citation type="journal article" date="2014" name="Genome Announc.">
        <title>Draft genome sequence of the plant-pathogenic soil fungus Rhizoctonia solani anastomosis group 3 strain Rhs1AP.</title>
        <authorList>
            <person name="Cubeta M.A."/>
            <person name="Thomas E."/>
            <person name="Dean R.A."/>
            <person name="Jabaji S."/>
            <person name="Neate S.M."/>
            <person name="Tavantzis S."/>
            <person name="Toda T."/>
            <person name="Vilgalys R."/>
            <person name="Bharathan N."/>
            <person name="Fedorova-Abrams N."/>
            <person name="Pakala S.B."/>
            <person name="Pakala S.M."/>
            <person name="Zafar N."/>
            <person name="Joardar V."/>
            <person name="Losada L."/>
            <person name="Nierman W.C."/>
        </authorList>
    </citation>
    <scope>NUCLEOTIDE SEQUENCE [LARGE SCALE GENOMIC DNA]</scope>
    <source>
        <strain evidence="3">AG-3</strain>
    </source>
</reference>
<evidence type="ECO:0000313" key="3">
    <source>
        <dbReference type="Proteomes" id="UP000030108"/>
    </source>
</evidence>
<name>X8IUL4_9AGAM</name>
<dbReference type="OrthoDB" id="3216480at2759"/>
<feature type="compositionally biased region" description="Polar residues" evidence="1">
    <location>
        <begin position="46"/>
        <end position="60"/>
    </location>
</feature>
<dbReference type="Proteomes" id="UP000030108">
    <property type="component" value="Unassembled WGS sequence"/>
</dbReference>
<protein>
    <submittedName>
        <fullName evidence="2">Uncharacterized protein</fullName>
    </submittedName>
</protein>
<accession>X8IUL4</accession>
<comment type="caution">
    <text evidence="2">The sequence shown here is derived from an EMBL/GenBank/DDBJ whole genome shotgun (WGS) entry which is preliminary data.</text>
</comment>
<gene>
    <name evidence="2" type="ORF">RSOL_018010</name>
</gene>
<sequence>MTRKRRQKLLKARPTEDRQSARSSRRLRHPTYLPPELSTPLHGPHSEQSTSTNTRPTSAPSVRASVSEPAASSGVGASGPISTSSLPCFISHDKPVRITQLQISQQTPSSNKQLDLDSDQEDEYSDSDEESDDSGPGTEEVVDSDEKQRVESNYSEMNK</sequence>